<organism evidence="1">
    <name type="scientific">uncultured Caudovirales phage</name>
    <dbReference type="NCBI Taxonomy" id="2100421"/>
    <lineage>
        <taxon>Viruses</taxon>
        <taxon>Duplodnaviria</taxon>
        <taxon>Heunggongvirae</taxon>
        <taxon>Uroviricota</taxon>
        <taxon>Caudoviricetes</taxon>
        <taxon>Peduoviridae</taxon>
        <taxon>Maltschvirus</taxon>
        <taxon>Maltschvirus maltsch</taxon>
    </lineage>
</organism>
<protein>
    <submittedName>
        <fullName evidence="1">Uncharacterized protein</fullName>
    </submittedName>
</protein>
<proteinExistence type="predicted"/>
<reference evidence="1" key="1">
    <citation type="submission" date="2020-04" db="EMBL/GenBank/DDBJ databases">
        <authorList>
            <person name="Chiriac C."/>
            <person name="Salcher M."/>
            <person name="Ghai R."/>
            <person name="Kavagutti S V."/>
        </authorList>
    </citation>
    <scope>NUCLEOTIDE SEQUENCE</scope>
</reference>
<accession>A0A6J5LUQ2</accession>
<evidence type="ECO:0000313" key="1">
    <source>
        <dbReference type="EMBL" id="CAB4136690.1"/>
    </source>
</evidence>
<dbReference type="EMBL" id="LR796317">
    <property type="protein sequence ID" value="CAB4136690.1"/>
    <property type="molecule type" value="Genomic_DNA"/>
</dbReference>
<name>A0A6J5LUQ2_9CAUD</name>
<gene>
    <name evidence="1" type="ORF">UFOVP306_57</name>
</gene>
<sequence length="73" mass="8415">MNYAERNRFVNTYATCFGYVEKQITQDIVDMYCNDDADEELIYDKYGAQATSVLDALLLWNNAVCYILNEVAV</sequence>